<dbReference type="PANTHER" id="PTHR44656">
    <property type="entry name" value="DEHYDROGENASE/REDUCTASE SDR FAMILY MEMBER 12"/>
    <property type="match status" value="1"/>
</dbReference>
<dbReference type="EMBL" id="CAWYQH010000068">
    <property type="protein sequence ID" value="CAK8680386.1"/>
    <property type="molecule type" value="Genomic_DNA"/>
</dbReference>
<protein>
    <recommendedName>
        <fullName evidence="3">Dehydrogenase/reductase SDR family member 12</fullName>
    </recommendedName>
</protein>
<gene>
    <name evidence="1" type="ORF">CVLEPA_LOCUS10642</name>
</gene>
<dbReference type="Proteomes" id="UP001642483">
    <property type="component" value="Unassembled WGS sequence"/>
</dbReference>
<organism evidence="1 2">
    <name type="scientific">Clavelina lepadiformis</name>
    <name type="common">Light-bulb sea squirt</name>
    <name type="synonym">Ascidia lepadiformis</name>
    <dbReference type="NCBI Taxonomy" id="159417"/>
    <lineage>
        <taxon>Eukaryota</taxon>
        <taxon>Metazoa</taxon>
        <taxon>Chordata</taxon>
        <taxon>Tunicata</taxon>
        <taxon>Ascidiacea</taxon>
        <taxon>Aplousobranchia</taxon>
        <taxon>Clavelinidae</taxon>
        <taxon>Clavelina</taxon>
    </lineage>
</organism>
<sequence>MDAYRKFALFLKGLIYETKNGFAIASRSFDNNDVDVDVTGQVFMISGANSGIGYSTARSIALKGGEVHMICRNPERAQKAKDSIVNETKNSKIHIHIVDLSRVNDVLKFADDFTKNHTRLDVLINNAGEMIQEFRLSEVENFEMNFATNVVGPAALTFGLIPLLKASNNNPRVVIVTSAGMLLQKLNKNYFDKVEKDFDGLLAYAQCKRQMTVLGDCWAAEHPEIHFSSMHPGWVDTPAARRGLGDFIVKMEDKFRNSDEGADTVTWLALSPVALTYPSGSYFQDRCVVTKHLFLANTKETKQERTDFYQFMTQTVASCKIDETTKV</sequence>
<name>A0ABP0FM16_CLALP</name>
<dbReference type="PRINTS" id="PR00081">
    <property type="entry name" value="GDHRDH"/>
</dbReference>
<keyword evidence="2" id="KW-1185">Reference proteome</keyword>
<evidence type="ECO:0008006" key="3">
    <source>
        <dbReference type="Google" id="ProtNLM"/>
    </source>
</evidence>
<evidence type="ECO:0000313" key="1">
    <source>
        <dbReference type="EMBL" id="CAK8680386.1"/>
    </source>
</evidence>
<comment type="caution">
    <text evidence="1">The sequence shown here is derived from an EMBL/GenBank/DDBJ whole genome shotgun (WGS) entry which is preliminary data.</text>
</comment>
<reference evidence="1 2" key="1">
    <citation type="submission" date="2024-02" db="EMBL/GenBank/DDBJ databases">
        <authorList>
            <person name="Daric V."/>
            <person name="Darras S."/>
        </authorList>
    </citation>
    <scope>NUCLEOTIDE SEQUENCE [LARGE SCALE GENOMIC DNA]</scope>
</reference>
<dbReference type="SUPFAM" id="SSF51735">
    <property type="entry name" value="NAD(P)-binding Rossmann-fold domains"/>
    <property type="match status" value="1"/>
</dbReference>
<dbReference type="InterPro" id="IPR052992">
    <property type="entry name" value="SDR_member_12"/>
</dbReference>
<dbReference type="Gene3D" id="3.40.50.720">
    <property type="entry name" value="NAD(P)-binding Rossmann-like Domain"/>
    <property type="match status" value="1"/>
</dbReference>
<dbReference type="PANTHER" id="PTHR44656:SF7">
    <property type="entry name" value="DEHYDROGENASE_REDUCTASE SDR FAMILY MEMBER 12"/>
    <property type="match status" value="1"/>
</dbReference>
<accession>A0ABP0FM16</accession>
<proteinExistence type="predicted"/>
<evidence type="ECO:0000313" key="2">
    <source>
        <dbReference type="Proteomes" id="UP001642483"/>
    </source>
</evidence>
<dbReference type="InterPro" id="IPR036291">
    <property type="entry name" value="NAD(P)-bd_dom_sf"/>
</dbReference>
<dbReference type="Pfam" id="PF00106">
    <property type="entry name" value="adh_short"/>
    <property type="match status" value="1"/>
</dbReference>
<dbReference type="InterPro" id="IPR002347">
    <property type="entry name" value="SDR_fam"/>
</dbReference>